<comment type="caution">
    <text evidence="1">The sequence shown here is derived from an EMBL/GenBank/DDBJ whole genome shotgun (WGS) entry which is preliminary data.</text>
</comment>
<keyword evidence="2" id="KW-1185">Reference proteome</keyword>
<evidence type="ECO:0000313" key="1">
    <source>
        <dbReference type="EMBL" id="KAJ8670343.1"/>
    </source>
</evidence>
<dbReference type="EMBL" id="CM056743">
    <property type="protein sequence ID" value="KAJ8670343.1"/>
    <property type="molecule type" value="Genomic_DNA"/>
</dbReference>
<evidence type="ECO:0000313" key="2">
    <source>
        <dbReference type="Proteomes" id="UP001239111"/>
    </source>
</evidence>
<name>A0ACC2NGM6_9HYME</name>
<dbReference type="Proteomes" id="UP001239111">
    <property type="component" value="Chromosome 3"/>
</dbReference>
<proteinExistence type="predicted"/>
<reference evidence="1" key="1">
    <citation type="submission" date="2023-04" db="EMBL/GenBank/DDBJ databases">
        <title>A chromosome-level genome assembly of the parasitoid wasp Eretmocerus hayati.</title>
        <authorList>
            <person name="Zhong Y."/>
            <person name="Liu S."/>
            <person name="Liu Y."/>
        </authorList>
    </citation>
    <scope>NUCLEOTIDE SEQUENCE</scope>
    <source>
        <strain evidence="1">ZJU_SS_LIU_2023</strain>
    </source>
</reference>
<sequence length="302" mass="34878">MSAVPESFTKWESADKLIKKRILDHGIFSNKPTEKSVCHVYVTNPQSSKLSLEQMKNDLHSDIIAESTDKVIVIGEACSVVDRLIERAIETMSVQERSVLTLQVPLDSSKSETVLLSIEIELSSVEFYKRIWEWTPQEKYDTALMYKEKGVELFKSTRHVDAFHKWSRACKILITLEPLEEVSEGEKKVLITEPLLKQILDLKLILYNNMAECQLLRENYDHVITLGNKVLNKDTRNVKALYRIGLAHGGLKNYEEATNSMKTILTYQPKNMKAQEKFELYNDKWQASVQGYKNLVQRMFKT</sequence>
<accession>A0ACC2NGM6</accession>
<organism evidence="1 2">
    <name type="scientific">Eretmocerus hayati</name>
    <dbReference type="NCBI Taxonomy" id="131215"/>
    <lineage>
        <taxon>Eukaryota</taxon>
        <taxon>Metazoa</taxon>
        <taxon>Ecdysozoa</taxon>
        <taxon>Arthropoda</taxon>
        <taxon>Hexapoda</taxon>
        <taxon>Insecta</taxon>
        <taxon>Pterygota</taxon>
        <taxon>Neoptera</taxon>
        <taxon>Endopterygota</taxon>
        <taxon>Hymenoptera</taxon>
        <taxon>Apocrita</taxon>
        <taxon>Proctotrupomorpha</taxon>
        <taxon>Chalcidoidea</taxon>
        <taxon>Aphelinidae</taxon>
        <taxon>Aphelininae</taxon>
        <taxon>Eretmocerus</taxon>
    </lineage>
</organism>
<gene>
    <name evidence="1" type="ORF">QAD02_001602</name>
</gene>
<protein>
    <submittedName>
        <fullName evidence="1">Uncharacterized protein</fullName>
    </submittedName>
</protein>